<dbReference type="Proteomes" id="UP000827986">
    <property type="component" value="Unassembled WGS sequence"/>
</dbReference>
<gene>
    <name evidence="2" type="ORF">KIL84_008873</name>
</gene>
<evidence type="ECO:0000313" key="2">
    <source>
        <dbReference type="EMBL" id="KAH1174882.1"/>
    </source>
</evidence>
<accession>A0A9D4AST7</accession>
<feature type="region of interest" description="Disordered" evidence="1">
    <location>
        <begin position="76"/>
        <end position="129"/>
    </location>
</feature>
<proteinExistence type="predicted"/>
<comment type="caution">
    <text evidence="2">The sequence shown here is derived from an EMBL/GenBank/DDBJ whole genome shotgun (WGS) entry which is preliminary data.</text>
</comment>
<protein>
    <submittedName>
        <fullName evidence="2">Uncharacterized protein</fullName>
    </submittedName>
</protein>
<keyword evidence="3" id="KW-1185">Reference proteome</keyword>
<organism evidence="2 3">
    <name type="scientific">Mauremys mutica</name>
    <name type="common">yellowpond turtle</name>
    <dbReference type="NCBI Taxonomy" id="74926"/>
    <lineage>
        <taxon>Eukaryota</taxon>
        <taxon>Metazoa</taxon>
        <taxon>Chordata</taxon>
        <taxon>Craniata</taxon>
        <taxon>Vertebrata</taxon>
        <taxon>Euteleostomi</taxon>
        <taxon>Archelosauria</taxon>
        <taxon>Testudinata</taxon>
        <taxon>Testudines</taxon>
        <taxon>Cryptodira</taxon>
        <taxon>Durocryptodira</taxon>
        <taxon>Testudinoidea</taxon>
        <taxon>Geoemydidae</taxon>
        <taxon>Geoemydinae</taxon>
        <taxon>Mauremys</taxon>
    </lineage>
</organism>
<evidence type="ECO:0000256" key="1">
    <source>
        <dbReference type="SAM" id="MobiDB-lite"/>
    </source>
</evidence>
<evidence type="ECO:0000313" key="3">
    <source>
        <dbReference type="Proteomes" id="UP000827986"/>
    </source>
</evidence>
<dbReference type="AlphaFoldDB" id="A0A9D4AST7"/>
<sequence>MPPIHPPPQTMPMLPTACTLHRLGPAKSQRMVSVTNFDPAIVCSRGRCQRKAHRPAPGENQPLKLFFKQDISVKTGDLTGIASPTPAGKPPPRCSLQQGQRLKLTRAKGEPDQHPLFSGWESEQYGEAN</sequence>
<name>A0A9D4AST7_9SAUR</name>
<dbReference type="EMBL" id="JAHDVG010000479">
    <property type="protein sequence ID" value="KAH1174882.1"/>
    <property type="molecule type" value="Genomic_DNA"/>
</dbReference>
<reference evidence="2" key="1">
    <citation type="submission" date="2021-09" db="EMBL/GenBank/DDBJ databases">
        <title>The genome of Mauremys mutica provides insights into the evolution of semi-aquatic lifestyle.</title>
        <authorList>
            <person name="Gong S."/>
            <person name="Gao Y."/>
        </authorList>
    </citation>
    <scope>NUCLEOTIDE SEQUENCE</scope>
    <source>
        <strain evidence="2">MM-2020</strain>
        <tissue evidence="2">Muscle</tissue>
    </source>
</reference>